<dbReference type="EMBL" id="JYIJ01000019">
    <property type="protein sequence ID" value="KWW97623.1"/>
    <property type="molecule type" value="Genomic_DNA"/>
</dbReference>
<dbReference type="EMBL" id="JYIK01000973">
    <property type="protein sequence ID" value="KWX08502.1"/>
    <property type="molecule type" value="Genomic_DNA"/>
</dbReference>
<evidence type="ECO:0000313" key="4">
    <source>
        <dbReference type="Proteomes" id="UP000070598"/>
    </source>
</evidence>
<reference evidence="2 5" key="1">
    <citation type="submission" date="2015-02" db="EMBL/GenBank/DDBJ databases">
        <title>Physiological reanalysis, assessment of diazotrophy, and genome sequences of multiple isolates of Streptomyces thermoautotrophicus.</title>
        <authorList>
            <person name="MacKellar D.C."/>
            <person name="Lieber L."/>
            <person name="Norman J."/>
            <person name="Bolger A."/>
            <person name="Tobin C."/>
            <person name="Murray J.W."/>
            <person name="Prell J."/>
        </authorList>
    </citation>
    <scope>NUCLEOTIDE SEQUENCE [LARGE SCALE GENOMIC DNA]</scope>
    <source>
        <strain evidence="2 5">UBT1</strain>
    </source>
</reference>
<dbReference type="Proteomes" id="UP000070659">
    <property type="component" value="Unassembled WGS sequence"/>
</dbReference>
<accession>A0A132MIK5</accession>
<sequence>MTQKPSPDDLDISQALWRKSRRSGGDSSCVEVALVQGYIAVRDSKNPHGPKLVFTHDEWTAFTSGVKAGEFDDLLA</sequence>
<evidence type="ECO:0000313" key="3">
    <source>
        <dbReference type="EMBL" id="KWX08502.1"/>
    </source>
</evidence>
<proteinExistence type="predicted"/>
<organism evidence="2 5">
    <name type="scientific">Carbonactinospora thermoautotrophica</name>
    <dbReference type="NCBI Taxonomy" id="1469144"/>
    <lineage>
        <taxon>Bacteria</taxon>
        <taxon>Bacillati</taxon>
        <taxon>Actinomycetota</taxon>
        <taxon>Actinomycetes</taxon>
        <taxon>Kitasatosporales</taxon>
        <taxon>Carbonactinosporaceae</taxon>
        <taxon>Carbonactinospora</taxon>
    </lineage>
</organism>
<dbReference type="Pfam" id="PF04149">
    <property type="entry name" value="DUF397"/>
    <property type="match status" value="1"/>
</dbReference>
<dbReference type="RefSeq" id="WP_067071298.1">
    <property type="nucleotide sequence ID" value="NZ_JYIJ01000019.1"/>
</dbReference>
<gene>
    <name evidence="2" type="ORF">TH66_18870</name>
    <name evidence="3" type="ORF">TR74_14720</name>
</gene>
<name>A0A132MIK5_9ACTN</name>
<evidence type="ECO:0000313" key="2">
    <source>
        <dbReference type="EMBL" id="KWW97623.1"/>
    </source>
</evidence>
<evidence type="ECO:0000313" key="5">
    <source>
        <dbReference type="Proteomes" id="UP000070659"/>
    </source>
</evidence>
<comment type="caution">
    <text evidence="2">The sequence shown here is derived from an EMBL/GenBank/DDBJ whole genome shotgun (WGS) entry which is preliminary data.</text>
</comment>
<dbReference type="InterPro" id="IPR007278">
    <property type="entry name" value="DUF397"/>
</dbReference>
<feature type="domain" description="DUF397" evidence="1">
    <location>
        <begin position="17"/>
        <end position="67"/>
    </location>
</feature>
<dbReference type="PATRIC" id="fig|1469144.8.peg.346"/>
<evidence type="ECO:0000259" key="1">
    <source>
        <dbReference type="Pfam" id="PF04149"/>
    </source>
</evidence>
<dbReference type="Proteomes" id="UP000070598">
    <property type="component" value="Unassembled WGS sequence"/>
</dbReference>
<dbReference type="AlphaFoldDB" id="A0A132MIK5"/>
<protein>
    <recommendedName>
        <fullName evidence="1">DUF397 domain-containing protein</fullName>
    </recommendedName>
</protein>
<reference evidence="4" key="2">
    <citation type="submission" date="2015-02" db="EMBL/GenBank/DDBJ databases">
        <title>Physiological reanalysis, assessment of diazotrophy, and genome sequences of multiple isolates of Streptomyces thermoautotrophicus.</title>
        <authorList>
            <person name="MacKellar D.C."/>
            <person name="Lieber L."/>
            <person name="Norman J."/>
            <person name="Bolger A."/>
            <person name="Tobin C."/>
            <person name="Murray J.W."/>
            <person name="Friesen M."/>
            <person name="Prell J."/>
        </authorList>
    </citation>
    <scope>NUCLEOTIDE SEQUENCE [LARGE SCALE GENOMIC DNA]</scope>
    <source>
        <strain evidence="4">UBT1</strain>
    </source>
</reference>